<sequence>MRADDVADPSREQWEHLIEQYIFNEQHRRIFKRRWLDGVCFEPLAEEFDISVRHAQNIVYKCERKILRHI</sequence>
<organism evidence="1">
    <name type="scientific">Siphoviridae sp. ctuvC1</name>
    <dbReference type="NCBI Taxonomy" id="2826507"/>
    <lineage>
        <taxon>Viruses</taxon>
        <taxon>Duplodnaviria</taxon>
        <taxon>Heunggongvirae</taxon>
        <taxon>Uroviricota</taxon>
        <taxon>Caudoviricetes</taxon>
    </lineage>
</organism>
<name>A0A8S5LZJ5_9CAUD</name>
<dbReference type="SUPFAM" id="SSF88659">
    <property type="entry name" value="Sigma3 and sigma4 domains of RNA polymerase sigma factors"/>
    <property type="match status" value="1"/>
</dbReference>
<dbReference type="InterPro" id="IPR013324">
    <property type="entry name" value="RNA_pol_sigma_r3/r4-like"/>
</dbReference>
<dbReference type="EMBL" id="BK014784">
    <property type="protein sequence ID" value="DAD75493.1"/>
    <property type="molecule type" value="Genomic_DNA"/>
</dbReference>
<proteinExistence type="predicted"/>
<reference evidence="1" key="1">
    <citation type="journal article" date="2021" name="Proc. Natl. Acad. Sci. U.S.A.">
        <title>A Catalog of Tens of Thousands of Viruses from Human Metagenomes Reveals Hidden Associations with Chronic Diseases.</title>
        <authorList>
            <person name="Tisza M.J."/>
            <person name="Buck C.B."/>
        </authorList>
    </citation>
    <scope>NUCLEOTIDE SEQUENCE</scope>
    <source>
        <strain evidence="1">CtuvC1</strain>
    </source>
</reference>
<evidence type="ECO:0000313" key="1">
    <source>
        <dbReference type="EMBL" id="DAD75493.1"/>
    </source>
</evidence>
<protein>
    <submittedName>
        <fullName evidence="1">ECF sigma factor</fullName>
    </submittedName>
</protein>
<accession>A0A8S5LZJ5</accession>